<reference evidence="2" key="1">
    <citation type="journal article" date="2022" name="bioRxiv">
        <title>Sequencing and chromosome-scale assembly of the giantPleurodeles waltlgenome.</title>
        <authorList>
            <person name="Brown T."/>
            <person name="Elewa A."/>
            <person name="Iarovenko S."/>
            <person name="Subramanian E."/>
            <person name="Araus A.J."/>
            <person name="Petzold A."/>
            <person name="Susuki M."/>
            <person name="Suzuki K.-i.T."/>
            <person name="Hayashi T."/>
            <person name="Toyoda A."/>
            <person name="Oliveira C."/>
            <person name="Osipova E."/>
            <person name="Leigh N.D."/>
            <person name="Simon A."/>
            <person name="Yun M.H."/>
        </authorList>
    </citation>
    <scope>NUCLEOTIDE SEQUENCE</scope>
    <source>
        <strain evidence="2">20211129_DDA</strain>
        <tissue evidence="2">Liver</tissue>
    </source>
</reference>
<dbReference type="AlphaFoldDB" id="A0AAV7S0S1"/>
<evidence type="ECO:0000256" key="1">
    <source>
        <dbReference type="SAM" id="MobiDB-lite"/>
    </source>
</evidence>
<organism evidence="2 3">
    <name type="scientific">Pleurodeles waltl</name>
    <name type="common">Iberian ribbed newt</name>
    <dbReference type="NCBI Taxonomy" id="8319"/>
    <lineage>
        <taxon>Eukaryota</taxon>
        <taxon>Metazoa</taxon>
        <taxon>Chordata</taxon>
        <taxon>Craniata</taxon>
        <taxon>Vertebrata</taxon>
        <taxon>Euteleostomi</taxon>
        <taxon>Amphibia</taxon>
        <taxon>Batrachia</taxon>
        <taxon>Caudata</taxon>
        <taxon>Salamandroidea</taxon>
        <taxon>Salamandridae</taxon>
        <taxon>Pleurodelinae</taxon>
        <taxon>Pleurodeles</taxon>
    </lineage>
</organism>
<name>A0AAV7S0S1_PLEWA</name>
<sequence>MVKKPHREVMRWKFLQLALVIAKQCVKMGWLGQQAPLVPLLSRDTVDGALAKETHICFSRTGDRVEEDLETWAAMVEDLQEVDEGTLGPSMNGQKFMGDTEDEHMEEDRDHPEMGRGGHGGGTKWLVVLGGKGGEDLSDMPEGLVM</sequence>
<dbReference type="EMBL" id="JANPWB010000009">
    <property type="protein sequence ID" value="KAJ1158139.1"/>
    <property type="molecule type" value="Genomic_DNA"/>
</dbReference>
<comment type="caution">
    <text evidence="2">The sequence shown here is derived from an EMBL/GenBank/DDBJ whole genome shotgun (WGS) entry which is preliminary data.</text>
</comment>
<feature type="region of interest" description="Disordered" evidence="1">
    <location>
        <begin position="100"/>
        <end position="122"/>
    </location>
</feature>
<feature type="compositionally biased region" description="Basic and acidic residues" evidence="1">
    <location>
        <begin position="106"/>
        <end position="116"/>
    </location>
</feature>
<protein>
    <submittedName>
        <fullName evidence="2">Uncharacterized protein</fullName>
    </submittedName>
</protein>
<accession>A0AAV7S0S1</accession>
<dbReference type="Proteomes" id="UP001066276">
    <property type="component" value="Chromosome 5"/>
</dbReference>
<evidence type="ECO:0000313" key="3">
    <source>
        <dbReference type="Proteomes" id="UP001066276"/>
    </source>
</evidence>
<keyword evidence="3" id="KW-1185">Reference proteome</keyword>
<proteinExistence type="predicted"/>
<evidence type="ECO:0000313" key="2">
    <source>
        <dbReference type="EMBL" id="KAJ1158139.1"/>
    </source>
</evidence>
<gene>
    <name evidence="2" type="ORF">NDU88_010833</name>
</gene>